<comment type="caution">
    <text evidence="2">The sequence shown here is derived from an EMBL/GenBank/DDBJ whole genome shotgun (WGS) entry which is preliminary data.</text>
</comment>
<evidence type="ECO:0000256" key="1">
    <source>
        <dbReference type="SAM" id="MobiDB-lite"/>
    </source>
</evidence>
<protein>
    <submittedName>
        <fullName evidence="2">Uncharacterized protein</fullName>
    </submittedName>
</protein>
<feature type="region of interest" description="Disordered" evidence="1">
    <location>
        <begin position="66"/>
        <end position="142"/>
    </location>
</feature>
<dbReference type="EMBL" id="BAAATR010000012">
    <property type="protein sequence ID" value="GAA2247025.1"/>
    <property type="molecule type" value="Genomic_DNA"/>
</dbReference>
<gene>
    <name evidence="2" type="ORF">GCM10010430_31330</name>
</gene>
<accession>A0ABN3E2E5</accession>
<name>A0ABN3E2E5_9ACTN</name>
<evidence type="ECO:0000313" key="3">
    <source>
        <dbReference type="Proteomes" id="UP001500305"/>
    </source>
</evidence>
<keyword evidence="3" id="KW-1185">Reference proteome</keyword>
<dbReference type="Proteomes" id="UP001500305">
    <property type="component" value="Unassembled WGS sequence"/>
</dbReference>
<feature type="compositionally biased region" description="Low complexity" evidence="1">
    <location>
        <begin position="72"/>
        <end position="89"/>
    </location>
</feature>
<reference evidence="2 3" key="1">
    <citation type="journal article" date="2019" name="Int. J. Syst. Evol. Microbiol.">
        <title>The Global Catalogue of Microorganisms (GCM) 10K type strain sequencing project: providing services to taxonomists for standard genome sequencing and annotation.</title>
        <authorList>
            <consortium name="The Broad Institute Genomics Platform"/>
            <consortium name="The Broad Institute Genome Sequencing Center for Infectious Disease"/>
            <person name="Wu L."/>
            <person name="Ma J."/>
        </authorList>
    </citation>
    <scope>NUCLEOTIDE SEQUENCE [LARGE SCALE GENOMIC DNA]</scope>
    <source>
        <strain evidence="2 3">JCM 7356</strain>
    </source>
</reference>
<feature type="region of interest" description="Disordered" evidence="1">
    <location>
        <begin position="1"/>
        <end position="51"/>
    </location>
</feature>
<organism evidence="2 3">
    <name type="scientific">Kitasatospora cystarginea</name>
    <dbReference type="NCBI Taxonomy" id="58350"/>
    <lineage>
        <taxon>Bacteria</taxon>
        <taxon>Bacillati</taxon>
        <taxon>Actinomycetota</taxon>
        <taxon>Actinomycetes</taxon>
        <taxon>Kitasatosporales</taxon>
        <taxon>Streptomycetaceae</taxon>
        <taxon>Kitasatospora</taxon>
    </lineage>
</organism>
<evidence type="ECO:0000313" key="2">
    <source>
        <dbReference type="EMBL" id="GAA2247025.1"/>
    </source>
</evidence>
<sequence length="142" mass="14621">MAPLPAPCLRRPGPFVSALPGPGRPVPRLRASGPLGIATLDPPGPDGLDSERLRFDRLYFDRLDMDDIGPSLGTTAGAPTDGGPPTLATIQSVTDNPLSAAVPAGHPAAIRRSSPADTSAETPEGPEWTSTPGLLCRGPNRT</sequence>
<proteinExistence type="predicted"/>